<proteinExistence type="predicted"/>
<feature type="repeat" description="TPR" evidence="1">
    <location>
        <begin position="165"/>
        <end position="198"/>
    </location>
</feature>
<keyword evidence="5" id="KW-1185">Reference proteome</keyword>
<dbReference type="InterPro" id="IPR010559">
    <property type="entry name" value="Sig_transdc_His_kin_internal"/>
</dbReference>
<evidence type="ECO:0000256" key="1">
    <source>
        <dbReference type="PROSITE-ProRule" id="PRU00339"/>
    </source>
</evidence>
<dbReference type="SUPFAM" id="SSF48452">
    <property type="entry name" value="TPR-like"/>
    <property type="match status" value="3"/>
</dbReference>
<dbReference type="InterPro" id="IPR011990">
    <property type="entry name" value="TPR-like_helical_dom_sf"/>
</dbReference>
<name>A0ABN5T9F1_9FLAO</name>
<dbReference type="Proteomes" id="UP000269693">
    <property type="component" value="Chromosome"/>
</dbReference>
<dbReference type="Pfam" id="PF13424">
    <property type="entry name" value="TPR_12"/>
    <property type="match status" value="3"/>
</dbReference>
<dbReference type="SUPFAM" id="SSF55874">
    <property type="entry name" value="ATPase domain of HSP90 chaperone/DNA topoisomerase II/histidine kinase"/>
    <property type="match status" value="1"/>
</dbReference>
<reference evidence="4 5" key="1">
    <citation type="submission" date="2018-09" db="EMBL/GenBank/DDBJ databases">
        <title>Insights into the microbiota of Asian seabass (Lates calcarifer) with tenacibaculosis symptoms and description of sp. nov. Tenacibaculum singaporense.</title>
        <authorList>
            <person name="Miyake S."/>
            <person name="Soh M."/>
            <person name="Azman M.N."/>
            <person name="Ngoh S.Y."/>
            <person name="Orban L."/>
            <person name="Seedorf H."/>
        </authorList>
    </citation>
    <scope>NUCLEOTIDE SEQUENCE [LARGE SCALE GENOMIC DNA]</scope>
    <source>
        <strain evidence="4 5">DSM 13764</strain>
    </source>
</reference>
<feature type="repeat" description="TPR" evidence="1">
    <location>
        <begin position="245"/>
        <end position="278"/>
    </location>
</feature>
<dbReference type="Gene3D" id="1.25.40.10">
    <property type="entry name" value="Tetratricopeptide repeat domain"/>
    <property type="match status" value="2"/>
</dbReference>
<dbReference type="PROSITE" id="PS50005">
    <property type="entry name" value="TPR"/>
    <property type="match status" value="5"/>
</dbReference>
<dbReference type="SMART" id="SM00028">
    <property type="entry name" value="TPR"/>
    <property type="match status" value="8"/>
</dbReference>
<dbReference type="Pfam" id="PF06580">
    <property type="entry name" value="His_kinase"/>
    <property type="match status" value="1"/>
</dbReference>
<evidence type="ECO:0000313" key="4">
    <source>
        <dbReference type="EMBL" id="AZJ33978.1"/>
    </source>
</evidence>
<keyword evidence="2" id="KW-0472">Membrane</keyword>
<feature type="domain" description="Signal transduction histidine kinase internal region" evidence="3">
    <location>
        <begin position="524"/>
        <end position="598"/>
    </location>
</feature>
<keyword evidence="1" id="KW-0802">TPR repeat</keyword>
<dbReference type="PANTHER" id="PTHR10098">
    <property type="entry name" value="RAPSYN-RELATED"/>
    <property type="match status" value="1"/>
</dbReference>
<feature type="transmembrane region" description="Helical" evidence="2">
    <location>
        <begin position="488"/>
        <end position="509"/>
    </location>
</feature>
<keyword evidence="2" id="KW-1133">Transmembrane helix</keyword>
<accession>A0ABN5T9F1</accession>
<evidence type="ECO:0000259" key="3">
    <source>
        <dbReference type="Pfam" id="PF06580"/>
    </source>
</evidence>
<feature type="repeat" description="TPR" evidence="1">
    <location>
        <begin position="205"/>
        <end position="238"/>
    </location>
</feature>
<evidence type="ECO:0000256" key="2">
    <source>
        <dbReference type="SAM" id="Phobius"/>
    </source>
</evidence>
<organism evidence="4 5">
    <name type="scientific">Tenacibaculum mesophilum</name>
    <dbReference type="NCBI Taxonomy" id="104268"/>
    <lineage>
        <taxon>Bacteria</taxon>
        <taxon>Pseudomonadati</taxon>
        <taxon>Bacteroidota</taxon>
        <taxon>Flavobacteriia</taxon>
        <taxon>Flavobacteriales</taxon>
        <taxon>Flavobacteriaceae</taxon>
        <taxon>Tenacibaculum</taxon>
    </lineage>
</organism>
<dbReference type="InterPro" id="IPR019734">
    <property type="entry name" value="TPR_rpt"/>
</dbReference>
<dbReference type="InterPro" id="IPR036890">
    <property type="entry name" value="HATPase_C_sf"/>
</dbReference>
<feature type="repeat" description="TPR" evidence="1">
    <location>
        <begin position="125"/>
        <end position="158"/>
    </location>
</feature>
<keyword evidence="2" id="KW-0812">Transmembrane</keyword>
<sequence length="737" mass="85140">MSLTLKCISVLISFFLLPVSLISQNKKIDSLKIELENYKFNDTIRVNLLYDLSRANFRKDIGATDRYLNEADSLSTILNYEMGKARVYYLKGMLENIKANYTESLHFFNKSLKYYEIIQDKKRVADVYVAFGITNYDLSRYDEAIKNYQNATKIYRELNNKREIVTSLINTGNVYSEIGNYNDAISNYKDALIISEVINDEDGISYVHSNLGVVYKVQGNYPLAIDNFNKSLDYDKRIGNILGMARMHNNLGETYISIKKYDKALQHLYESLSLSHKTKNKKLISVNKSNIGNVYFYKKEYLKAIEYFSESLQVSQEINDLKHTSITYINIGNVYLKLGKPIIARKNYTNAKSISKKTENKRILSTSFLGIAETYLHERLYLQALTFALQGQQIAKELDLLESQKTAVDILSEVYQNTGQYKKAFESHQELKKLNDSLFNKENIEKITQIEYEYKYKQALDSASLRELKLTRTVLDTSQNLKKSQRNLLFGIVSFLITTLVLGIIILFLKLRNQKSKTQNVIIEQKLLRSQMTPHFIFNSLSVLQGMILNKEQKKSVSYLSKFSKLLRTILENSRDRTVLLSQELIAIENYLALQNLENESYTYTISVEEDIDTSLFKIPPMLIQPFVENAIEHAFVNLIGNRTINIELSYSNQELICVIKDNGVGIDYLKKDKNQDKKSLSTTITSERLEILSKDFKMNGSVITEDRKKYNEQGTVVTLTIPYIKIESIENINNRR</sequence>
<dbReference type="EMBL" id="CP032544">
    <property type="protein sequence ID" value="AZJ33978.1"/>
    <property type="molecule type" value="Genomic_DNA"/>
</dbReference>
<feature type="repeat" description="TPR" evidence="1">
    <location>
        <begin position="285"/>
        <end position="318"/>
    </location>
</feature>
<evidence type="ECO:0000313" key="5">
    <source>
        <dbReference type="Proteomes" id="UP000269693"/>
    </source>
</evidence>
<protein>
    <submittedName>
        <fullName evidence="4">Tetratricopeptide repeat protein</fullName>
    </submittedName>
</protein>
<dbReference type="Gene3D" id="3.30.565.10">
    <property type="entry name" value="Histidine kinase-like ATPase, C-terminal domain"/>
    <property type="match status" value="1"/>
</dbReference>
<gene>
    <name evidence="4" type="ORF">D6200_13400</name>
</gene>